<dbReference type="eggNOG" id="COG0438">
    <property type="taxonomic scope" value="Bacteria"/>
</dbReference>
<dbReference type="InterPro" id="IPR028098">
    <property type="entry name" value="Glyco_trans_4-like_N"/>
</dbReference>
<dbReference type="EMBL" id="AFWT01000073">
    <property type="protein sequence ID" value="EGV27654.1"/>
    <property type="molecule type" value="Genomic_DNA"/>
</dbReference>
<reference evidence="2 3" key="1">
    <citation type="submission" date="2011-06" db="EMBL/GenBank/DDBJ databases">
        <title>The draft genome of Thiorhodococcus drewsii AZ1.</title>
        <authorList>
            <consortium name="US DOE Joint Genome Institute (JGI-PGF)"/>
            <person name="Lucas S."/>
            <person name="Han J."/>
            <person name="Lapidus A."/>
            <person name="Cheng J.-F."/>
            <person name="Goodwin L."/>
            <person name="Pitluck S."/>
            <person name="Peters L."/>
            <person name="Land M.L."/>
            <person name="Hauser L."/>
            <person name="Vogl K."/>
            <person name="Liu Z."/>
            <person name="Imhoff J."/>
            <person name="Thiel V."/>
            <person name="Frigaard N.-U."/>
            <person name="Bryant D.A."/>
            <person name="Woyke T.J."/>
        </authorList>
    </citation>
    <scope>NUCLEOTIDE SEQUENCE [LARGE SCALE GENOMIC DNA]</scope>
    <source>
        <strain evidence="2 3">AZ1</strain>
    </source>
</reference>
<sequence length="380" mass="43594">MRKVFISQRRLAQYRVPLFDHLLSLLLKENIDLSIVAGEGTLTEKNKRDAGHLAWVESIPTYYYASDRFCWQPLYRYLDDVDLLVMTQENKLLVNHLLLLAPRRFKLAFWGHGANLQSDRPDGLKERFKRWTTNRVDWWFAYTRMSAQLVEQAGFPDSRITVLHNSVDTQSLQLLRLEVTPYDTQALRKSLGFGTGPVGVYLGSLYTEKRLDFLFETAGLIRQALPDFHLLIIGDGPERDKVRAWCSSNGWAQWVGARQGREKVAYFSMAQVMLNPGAVGLGILDSFVCRTPMLTTDCRLHGPEIAYLENGVNGWMTANEIESYVDICVRLLSDEQVLEHLRRGCDACAVEYTVENMAQRFADGIVNCLDTPRYRQRTNE</sequence>
<dbReference type="InterPro" id="IPR050194">
    <property type="entry name" value="Glycosyltransferase_grp1"/>
</dbReference>
<accession>G2E8B5</accession>
<proteinExistence type="predicted"/>
<dbReference type="Proteomes" id="UP000004200">
    <property type="component" value="Unassembled WGS sequence"/>
</dbReference>
<feature type="domain" description="Glycosyltransferase subfamily 4-like N-terminal" evidence="1">
    <location>
        <begin position="22"/>
        <end position="170"/>
    </location>
</feature>
<dbReference type="SUPFAM" id="SSF53756">
    <property type="entry name" value="UDP-Glycosyltransferase/glycogen phosphorylase"/>
    <property type="match status" value="1"/>
</dbReference>
<dbReference type="RefSeq" id="WP_007043241.1">
    <property type="nucleotide sequence ID" value="NZ_AFWT01000073.1"/>
</dbReference>
<gene>
    <name evidence="2" type="ORF">ThidrDRAFT_4529</name>
</gene>
<comment type="caution">
    <text evidence="2">The sequence shown here is derived from an EMBL/GenBank/DDBJ whole genome shotgun (WGS) entry which is preliminary data.</text>
</comment>
<dbReference type="Pfam" id="PF13439">
    <property type="entry name" value="Glyco_transf_4"/>
    <property type="match status" value="1"/>
</dbReference>
<dbReference type="AlphaFoldDB" id="G2E8B5"/>
<evidence type="ECO:0000313" key="2">
    <source>
        <dbReference type="EMBL" id="EGV27654.1"/>
    </source>
</evidence>
<dbReference type="STRING" id="765913.ThidrDRAFT_4529"/>
<protein>
    <submittedName>
        <fullName evidence="2">Glycosyl transferase group 1</fullName>
    </submittedName>
</protein>
<dbReference type="CDD" id="cd03801">
    <property type="entry name" value="GT4_PimA-like"/>
    <property type="match status" value="1"/>
</dbReference>
<dbReference type="Gene3D" id="3.40.50.2000">
    <property type="entry name" value="Glycogen Phosphorylase B"/>
    <property type="match status" value="2"/>
</dbReference>
<dbReference type="PANTHER" id="PTHR45947:SF3">
    <property type="entry name" value="SULFOQUINOVOSYL TRANSFERASE SQD2"/>
    <property type="match status" value="1"/>
</dbReference>
<dbReference type="GO" id="GO:0016757">
    <property type="term" value="F:glycosyltransferase activity"/>
    <property type="evidence" value="ECO:0007669"/>
    <property type="project" value="TreeGrafter"/>
</dbReference>
<organism evidence="2 3">
    <name type="scientific">Thiorhodococcus drewsii AZ1</name>
    <dbReference type="NCBI Taxonomy" id="765913"/>
    <lineage>
        <taxon>Bacteria</taxon>
        <taxon>Pseudomonadati</taxon>
        <taxon>Pseudomonadota</taxon>
        <taxon>Gammaproteobacteria</taxon>
        <taxon>Chromatiales</taxon>
        <taxon>Chromatiaceae</taxon>
        <taxon>Thiorhodococcus</taxon>
    </lineage>
</organism>
<dbReference type="OrthoDB" id="6194329at2"/>
<keyword evidence="3" id="KW-1185">Reference proteome</keyword>
<dbReference type="Pfam" id="PF13692">
    <property type="entry name" value="Glyco_trans_1_4"/>
    <property type="match status" value="1"/>
</dbReference>
<evidence type="ECO:0000313" key="3">
    <source>
        <dbReference type="Proteomes" id="UP000004200"/>
    </source>
</evidence>
<name>G2E8B5_9GAMM</name>
<evidence type="ECO:0000259" key="1">
    <source>
        <dbReference type="Pfam" id="PF13439"/>
    </source>
</evidence>
<dbReference type="PANTHER" id="PTHR45947">
    <property type="entry name" value="SULFOQUINOVOSYL TRANSFERASE SQD2"/>
    <property type="match status" value="1"/>
</dbReference>
<keyword evidence="2" id="KW-0808">Transferase</keyword>